<protein>
    <submittedName>
        <fullName evidence="2">ADP-ribose pyrophosphatase, mitochondrial</fullName>
    </submittedName>
</protein>
<dbReference type="Pfam" id="PF00293">
    <property type="entry name" value="NUDIX"/>
    <property type="match status" value="1"/>
</dbReference>
<reference evidence="2 3" key="1">
    <citation type="journal article" date="2019" name="Sci. Rep.">
        <title>Orb-weaving spider Araneus ventricosus genome elucidates the spidroin gene catalogue.</title>
        <authorList>
            <person name="Kono N."/>
            <person name="Nakamura H."/>
            <person name="Ohtoshi R."/>
            <person name="Moran D.A.P."/>
            <person name="Shinohara A."/>
            <person name="Yoshida Y."/>
            <person name="Fujiwara M."/>
            <person name="Mori M."/>
            <person name="Tomita M."/>
            <person name="Arakawa K."/>
        </authorList>
    </citation>
    <scope>NUCLEOTIDE SEQUENCE [LARGE SCALE GENOMIC DNA]</scope>
</reference>
<dbReference type="InterPro" id="IPR015797">
    <property type="entry name" value="NUDIX_hydrolase-like_dom_sf"/>
</dbReference>
<dbReference type="PANTHER" id="PTHR13030:SF8">
    <property type="entry name" value="ADP-RIBOSE PYROPHOSPHATASE, MITOCHONDRIAL"/>
    <property type="match status" value="1"/>
</dbReference>
<comment type="caution">
    <text evidence="2">The sequence shown here is derived from an EMBL/GenBank/DDBJ whole genome shotgun (WGS) entry which is preliminary data.</text>
</comment>
<dbReference type="PANTHER" id="PTHR13030">
    <property type="entry name" value="NUDIX HYDROLASE"/>
    <property type="match status" value="1"/>
</dbReference>
<dbReference type="PROSITE" id="PS51462">
    <property type="entry name" value="NUDIX"/>
    <property type="match status" value="1"/>
</dbReference>
<dbReference type="SUPFAM" id="SSF55811">
    <property type="entry name" value="Nudix"/>
    <property type="match status" value="1"/>
</dbReference>
<dbReference type="Proteomes" id="UP000499080">
    <property type="component" value="Unassembled WGS sequence"/>
</dbReference>
<dbReference type="Gene3D" id="3.90.79.10">
    <property type="entry name" value="Nucleoside Triphosphate Pyrophosphohydrolase"/>
    <property type="match status" value="1"/>
</dbReference>
<organism evidence="2 3">
    <name type="scientific">Araneus ventricosus</name>
    <name type="common">Orbweaver spider</name>
    <name type="synonym">Epeira ventricosa</name>
    <dbReference type="NCBI Taxonomy" id="182803"/>
    <lineage>
        <taxon>Eukaryota</taxon>
        <taxon>Metazoa</taxon>
        <taxon>Ecdysozoa</taxon>
        <taxon>Arthropoda</taxon>
        <taxon>Chelicerata</taxon>
        <taxon>Arachnida</taxon>
        <taxon>Araneae</taxon>
        <taxon>Araneomorphae</taxon>
        <taxon>Entelegynae</taxon>
        <taxon>Araneoidea</taxon>
        <taxon>Araneidae</taxon>
        <taxon>Araneus</taxon>
    </lineage>
</organism>
<dbReference type="GO" id="GO:0047631">
    <property type="term" value="F:ADP-ribose diphosphatase activity"/>
    <property type="evidence" value="ECO:0007669"/>
    <property type="project" value="InterPro"/>
</dbReference>
<sequence length="292" mass="33242">MKMLGQYSTFLCSALREELNAVCRNSNVYPVKRMVVPKDKVSWGIPWPEYTPPNYSASHLSNASWADPDIADVKFKPKWNEDDEGIDRRSYDQNETIKYEVIDGCPLNPRGRTGLSGRGRLGRWGPNHAGDAIVSRWKYLNGEKQFDAESGLPILQFIAILRKDCNKWAIPGGFVDPKEASSSAVLRELFEEAINVKKLSDEVQMSLKEFFKNGRQVYRGYVDDPRNTDNAWIETTAINFHDESGQHTGNVTLDARDDAADVKWIDIVKDMDIYPPHYAIIEHLKNLLFAET</sequence>
<gene>
    <name evidence="2" type="primary">Nudt9</name>
    <name evidence="2" type="ORF">AVEN_58578_1</name>
</gene>
<dbReference type="AlphaFoldDB" id="A0A4Y2GWG0"/>
<evidence type="ECO:0000313" key="2">
    <source>
        <dbReference type="EMBL" id="GBM57261.1"/>
    </source>
</evidence>
<dbReference type="Pfam" id="PF25969">
    <property type="entry name" value="NUDT9_N"/>
    <property type="match status" value="1"/>
</dbReference>
<name>A0A4Y2GWG0_ARAVE</name>
<dbReference type="InterPro" id="IPR000086">
    <property type="entry name" value="NUDIX_hydrolase_dom"/>
</dbReference>
<dbReference type="EMBL" id="BGPR01001586">
    <property type="protein sequence ID" value="GBM57261.1"/>
    <property type="molecule type" value="Genomic_DNA"/>
</dbReference>
<keyword evidence="3" id="KW-1185">Reference proteome</keyword>
<accession>A0A4Y2GWG0</accession>
<proteinExistence type="predicted"/>
<feature type="domain" description="Nudix hydrolase" evidence="1">
    <location>
        <begin position="126"/>
        <end position="289"/>
    </location>
</feature>
<dbReference type="InterPro" id="IPR039989">
    <property type="entry name" value="NUDT9"/>
</dbReference>
<dbReference type="OrthoDB" id="9972248at2759"/>
<dbReference type="CDD" id="cd03670">
    <property type="entry name" value="NUDIX_ADPRase_Nudt9"/>
    <property type="match status" value="1"/>
</dbReference>
<evidence type="ECO:0000259" key="1">
    <source>
        <dbReference type="PROSITE" id="PS51462"/>
    </source>
</evidence>
<evidence type="ECO:0000313" key="3">
    <source>
        <dbReference type="Proteomes" id="UP000499080"/>
    </source>
</evidence>